<dbReference type="Pfam" id="PF13649">
    <property type="entry name" value="Methyltransf_25"/>
    <property type="match status" value="1"/>
</dbReference>
<dbReference type="CDD" id="cd02440">
    <property type="entry name" value="AdoMet_MTases"/>
    <property type="match status" value="1"/>
</dbReference>
<dbReference type="Gene3D" id="3.40.50.150">
    <property type="entry name" value="Vaccinia Virus protein VP39"/>
    <property type="match status" value="1"/>
</dbReference>
<dbReference type="OrthoDB" id="2013972at2759"/>
<dbReference type="InterPro" id="IPR029063">
    <property type="entry name" value="SAM-dependent_MTases_sf"/>
</dbReference>
<dbReference type="PANTHER" id="PTHR43591:SF24">
    <property type="entry name" value="2-METHOXY-6-POLYPRENYL-1,4-BENZOQUINOL METHYLASE, MITOCHONDRIAL"/>
    <property type="match status" value="1"/>
</dbReference>
<comment type="caution">
    <text evidence="2">The sequence shown here is derived from an EMBL/GenBank/DDBJ whole genome shotgun (WGS) entry which is preliminary data.</text>
</comment>
<dbReference type="InterPro" id="IPR041698">
    <property type="entry name" value="Methyltransf_25"/>
</dbReference>
<dbReference type="OMA" id="RRHEWES"/>
<dbReference type="STRING" id="1432141.A0A015M9M8"/>
<dbReference type="PANTHER" id="PTHR43591">
    <property type="entry name" value="METHYLTRANSFERASE"/>
    <property type="match status" value="1"/>
</dbReference>
<sequence length="296" mass="34933">MGKSHSKVPLPRFRRGSRDEYIHECINKRKYYASYIFPSDNDEVDRLTVQHYIFQHIWESNFSSPVKDLLKSGAKVLDVGCGPGVWVLEMADKYRESTFTGIDIVANFPQTIKPENTNFFTGEVKRLPFEDNTFDFVYMRFMMFAITMDDWPEAIDELVRVCKPDGWIEIMERDILWYNETEIVRNWRTRIVDKLREEKGIELIITPHIPRFLYTNDKLTNIKCDEREAKISWGGKIYEAYGKMIIWGAKNLSNAISEIQFNEGEYDYLVDVAIDDIAKNKGYDKSYRFWAQKKIC</sequence>
<evidence type="ECO:0000313" key="2">
    <source>
        <dbReference type="EMBL" id="EXX63548.1"/>
    </source>
</evidence>
<proteinExistence type="predicted"/>
<dbReference type="SUPFAM" id="SSF53335">
    <property type="entry name" value="S-adenosyl-L-methionine-dependent methyltransferases"/>
    <property type="match status" value="1"/>
</dbReference>
<gene>
    <name evidence="2" type="ORF">RirG_151370</name>
</gene>
<dbReference type="Proteomes" id="UP000022910">
    <property type="component" value="Unassembled WGS sequence"/>
</dbReference>
<evidence type="ECO:0000313" key="3">
    <source>
        <dbReference type="Proteomes" id="UP000022910"/>
    </source>
</evidence>
<keyword evidence="3" id="KW-1185">Reference proteome</keyword>
<accession>A0A015M9M8</accession>
<feature type="domain" description="Methyltransferase" evidence="1">
    <location>
        <begin position="76"/>
        <end position="166"/>
    </location>
</feature>
<name>A0A015M9M8_RHIIW</name>
<dbReference type="AlphaFoldDB" id="A0A015M9M8"/>
<dbReference type="HOGENOM" id="CLU_010595_9_0_1"/>
<organism evidence="2 3">
    <name type="scientific">Rhizophagus irregularis (strain DAOM 197198w)</name>
    <name type="common">Glomus intraradices</name>
    <dbReference type="NCBI Taxonomy" id="1432141"/>
    <lineage>
        <taxon>Eukaryota</taxon>
        <taxon>Fungi</taxon>
        <taxon>Fungi incertae sedis</taxon>
        <taxon>Mucoromycota</taxon>
        <taxon>Glomeromycotina</taxon>
        <taxon>Glomeromycetes</taxon>
        <taxon>Glomerales</taxon>
        <taxon>Glomeraceae</taxon>
        <taxon>Rhizophagus</taxon>
    </lineage>
</organism>
<dbReference type="GO" id="GO:0008168">
    <property type="term" value="F:methyltransferase activity"/>
    <property type="evidence" value="ECO:0007669"/>
    <property type="project" value="TreeGrafter"/>
</dbReference>
<dbReference type="SMR" id="A0A015M9M8"/>
<evidence type="ECO:0000259" key="1">
    <source>
        <dbReference type="Pfam" id="PF13649"/>
    </source>
</evidence>
<protein>
    <recommendedName>
        <fullName evidence="1">Methyltransferase domain-containing protein</fullName>
    </recommendedName>
</protein>
<reference evidence="2 3" key="1">
    <citation type="submission" date="2014-02" db="EMBL/GenBank/DDBJ databases">
        <title>Single nucleus genome sequencing reveals high similarity among nuclei of an endomycorrhizal fungus.</title>
        <authorList>
            <person name="Lin K."/>
            <person name="Geurts R."/>
            <person name="Zhang Z."/>
            <person name="Limpens E."/>
            <person name="Saunders D.G."/>
            <person name="Mu D."/>
            <person name="Pang E."/>
            <person name="Cao H."/>
            <person name="Cha H."/>
            <person name="Lin T."/>
            <person name="Zhou Q."/>
            <person name="Shang Y."/>
            <person name="Li Y."/>
            <person name="Ivanov S."/>
            <person name="Sharma T."/>
            <person name="Velzen R.V."/>
            <person name="Ruijter N.D."/>
            <person name="Aanen D.K."/>
            <person name="Win J."/>
            <person name="Kamoun S."/>
            <person name="Bisseling T."/>
            <person name="Huang S."/>
        </authorList>
    </citation>
    <scope>NUCLEOTIDE SEQUENCE [LARGE SCALE GENOMIC DNA]</scope>
    <source>
        <strain evidence="3">DAOM197198w</strain>
    </source>
</reference>
<dbReference type="EMBL" id="JEMT01023903">
    <property type="protein sequence ID" value="EXX63548.1"/>
    <property type="molecule type" value="Genomic_DNA"/>
</dbReference>